<name>A0A917TYW6_9BACI</name>
<feature type="transmembrane region" description="Helical" evidence="6">
    <location>
        <begin position="12"/>
        <end position="32"/>
    </location>
</feature>
<feature type="transmembrane region" description="Helical" evidence="6">
    <location>
        <begin position="88"/>
        <end position="117"/>
    </location>
</feature>
<dbReference type="EMBL" id="BMLG01000033">
    <property type="protein sequence ID" value="GGM43230.1"/>
    <property type="molecule type" value="Genomic_DNA"/>
</dbReference>
<keyword evidence="5 6" id="KW-0472">Membrane</keyword>
<accession>A0A917TYW6</accession>
<evidence type="ECO:0000313" key="9">
    <source>
        <dbReference type="Proteomes" id="UP000618460"/>
    </source>
</evidence>
<evidence type="ECO:0000256" key="2">
    <source>
        <dbReference type="ARBA" id="ARBA00022475"/>
    </source>
</evidence>
<dbReference type="PANTHER" id="PTHR36115">
    <property type="entry name" value="PROLINE-RICH ANTIGEN HOMOLOG-RELATED"/>
    <property type="match status" value="1"/>
</dbReference>
<dbReference type="AlphaFoldDB" id="A0A917TYW6"/>
<evidence type="ECO:0000256" key="4">
    <source>
        <dbReference type="ARBA" id="ARBA00022989"/>
    </source>
</evidence>
<dbReference type="Proteomes" id="UP000618460">
    <property type="component" value="Unassembled WGS sequence"/>
</dbReference>
<evidence type="ECO:0000256" key="5">
    <source>
        <dbReference type="ARBA" id="ARBA00023136"/>
    </source>
</evidence>
<feature type="transmembrane region" description="Helical" evidence="6">
    <location>
        <begin position="44"/>
        <end position="67"/>
    </location>
</feature>
<keyword evidence="2" id="KW-1003">Cell membrane</keyword>
<comment type="subcellular location">
    <subcellularLocation>
        <location evidence="1">Cell membrane</location>
        <topology evidence="1">Multi-pass membrane protein</topology>
    </subcellularLocation>
</comment>
<organism evidence="8 9">
    <name type="scientific">Paraliobacillus quinghaiensis</name>
    <dbReference type="NCBI Taxonomy" id="470815"/>
    <lineage>
        <taxon>Bacteria</taxon>
        <taxon>Bacillati</taxon>
        <taxon>Bacillota</taxon>
        <taxon>Bacilli</taxon>
        <taxon>Bacillales</taxon>
        <taxon>Bacillaceae</taxon>
        <taxon>Paraliobacillus</taxon>
    </lineage>
</organism>
<evidence type="ECO:0000259" key="7">
    <source>
        <dbReference type="Pfam" id="PF06271"/>
    </source>
</evidence>
<evidence type="ECO:0000313" key="8">
    <source>
        <dbReference type="EMBL" id="GGM43230.1"/>
    </source>
</evidence>
<dbReference type="InterPro" id="IPR051791">
    <property type="entry name" value="Pra-immunoreactive"/>
</dbReference>
<comment type="caution">
    <text evidence="8">The sequence shown here is derived from an EMBL/GenBank/DDBJ whole genome shotgun (WGS) entry which is preliminary data.</text>
</comment>
<dbReference type="GO" id="GO:0005886">
    <property type="term" value="C:plasma membrane"/>
    <property type="evidence" value="ECO:0007669"/>
    <property type="project" value="UniProtKB-SubCell"/>
</dbReference>
<evidence type="ECO:0000256" key="1">
    <source>
        <dbReference type="ARBA" id="ARBA00004651"/>
    </source>
</evidence>
<evidence type="ECO:0000256" key="3">
    <source>
        <dbReference type="ARBA" id="ARBA00022692"/>
    </source>
</evidence>
<reference evidence="8" key="1">
    <citation type="journal article" date="2014" name="Int. J. Syst. Evol. Microbiol.">
        <title>Complete genome sequence of Corynebacterium casei LMG S-19264T (=DSM 44701T), isolated from a smear-ripened cheese.</title>
        <authorList>
            <consortium name="US DOE Joint Genome Institute (JGI-PGF)"/>
            <person name="Walter F."/>
            <person name="Albersmeier A."/>
            <person name="Kalinowski J."/>
            <person name="Ruckert C."/>
        </authorList>
    </citation>
    <scope>NUCLEOTIDE SEQUENCE</scope>
    <source>
        <strain evidence="8">CGMCC 1.6333</strain>
    </source>
</reference>
<keyword evidence="3 6" id="KW-0812">Transmembrane</keyword>
<sequence length="136" mass="15517">MNNYAGFGKRLLARFLDVMILTILIGGLFYIFTGEYSINFEKGVAWDFFYTLYLVIVPLIWSGYIIGKRICNIKLIQKDGHKVKLSNTFLRELVGFHLIGIITLGISLVVSTFMVIFREDKRAIHDIVGGTYVIES</sequence>
<reference evidence="8" key="2">
    <citation type="submission" date="2020-09" db="EMBL/GenBank/DDBJ databases">
        <authorList>
            <person name="Sun Q."/>
            <person name="Zhou Y."/>
        </authorList>
    </citation>
    <scope>NUCLEOTIDE SEQUENCE</scope>
    <source>
        <strain evidence="8">CGMCC 1.6333</strain>
    </source>
</reference>
<proteinExistence type="predicted"/>
<dbReference type="RefSeq" id="WP_229666807.1">
    <property type="nucleotide sequence ID" value="NZ_BMLG01000033.1"/>
</dbReference>
<feature type="domain" description="RDD" evidence="7">
    <location>
        <begin position="4"/>
        <end position="129"/>
    </location>
</feature>
<gene>
    <name evidence="8" type="primary">yckC</name>
    <name evidence="8" type="ORF">GCM10011351_31480</name>
</gene>
<keyword evidence="9" id="KW-1185">Reference proteome</keyword>
<protein>
    <recommendedName>
        <fullName evidence="7">RDD domain-containing protein</fullName>
    </recommendedName>
</protein>
<dbReference type="InterPro" id="IPR010432">
    <property type="entry name" value="RDD"/>
</dbReference>
<dbReference type="Pfam" id="PF06271">
    <property type="entry name" value="RDD"/>
    <property type="match status" value="1"/>
</dbReference>
<evidence type="ECO:0000256" key="6">
    <source>
        <dbReference type="SAM" id="Phobius"/>
    </source>
</evidence>
<keyword evidence="4 6" id="KW-1133">Transmembrane helix</keyword>